<dbReference type="InterPro" id="IPR005467">
    <property type="entry name" value="His_kinase_dom"/>
</dbReference>
<feature type="domain" description="PAS" evidence="9">
    <location>
        <begin position="357"/>
        <end position="426"/>
    </location>
</feature>
<evidence type="ECO:0000256" key="1">
    <source>
        <dbReference type="ARBA" id="ARBA00000085"/>
    </source>
</evidence>
<dbReference type="PRINTS" id="PR00344">
    <property type="entry name" value="BCTRLSENSOR"/>
</dbReference>
<protein>
    <recommendedName>
        <fullName evidence="2">histidine kinase</fullName>
        <ecNumber evidence="2">2.7.13.3</ecNumber>
    </recommendedName>
</protein>
<dbReference type="SMART" id="SM00388">
    <property type="entry name" value="HisKA"/>
    <property type="match status" value="1"/>
</dbReference>
<dbReference type="SMART" id="SM00091">
    <property type="entry name" value="PAS"/>
    <property type="match status" value="3"/>
</dbReference>
<dbReference type="InterPro" id="IPR000014">
    <property type="entry name" value="PAS"/>
</dbReference>
<keyword evidence="6" id="KW-0812">Transmembrane</keyword>
<dbReference type="PROSITE" id="PS50110">
    <property type="entry name" value="RESPONSE_REGULATORY"/>
    <property type="match status" value="1"/>
</dbReference>
<keyword evidence="10" id="KW-0808">Transferase</keyword>
<dbReference type="InterPro" id="IPR003594">
    <property type="entry name" value="HATPase_dom"/>
</dbReference>
<feature type="domain" description="Histidine kinase" evidence="7">
    <location>
        <begin position="493"/>
        <end position="716"/>
    </location>
</feature>
<keyword evidence="3 4" id="KW-0597">Phosphoprotein</keyword>
<gene>
    <name evidence="10" type="ORF">SAMN05216548_102347</name>
</gene>
<proteinExistence type="predicted"/>
<dbReference type="Pfam" id="PF00512">
    <property type="entry name" value="HisKA"/>
    <property type="match status" value="1"/>
</dbReference>
<keyword evidence="10" id="KW-0418">Kinase</keyword>
<dbReference type="EC" id="2.7.13.3" evidence="2"/>
<feature type="modified residue" description="4-aspartylphosphate" evidence="4">
    <location>
        <position position="793"/>
    </location>
</feature>
<dbReference type="SMART" id="SM00448">
    <property type="entry name" value="REC"/>
    <property type="match status" value="1"/>
</dbReference>
<evidence type="ECO:0000313" key="10">
    <source>
        <dbReference type="EMBL" id="SEQ08331.1"/>
    </source>
</evidence>
<dbReference type="InterPro" id="IPR036890">
    <property type="entry name" value="HATPase_C_sf"/>
</dbReference>
<sequence length="861" mass="93010">MQLRDAGPGRRPTGQSGSGNTDPTDGVRPDRGFAPVIVVGVVLVAAVAGYAFLPATLASALVLVCLGLLATVGVVALFAAATGMVHLRQSGEATRDHAVQAFALFEAFSDGALLANSAGHPLWANPAYRRLAGDRSAGDGGEDQVHSIERLFSDNPDASEAIFRLSTAAEQGRRASEEIRMPGGIGGRASGARWYRVRVNPIAGDGAVANLVGWFVADITREREHQENIFQELQNAIDYLDHAPAGFFSLEPDGRVRYLNATLAEWIGIDLAEFEPGETHIRDLVSGESLSVLQAYSNKTESTSELLDVDLVRIDGRRVPVRLIHRVPVAPDGTVGASRTLVLDIRSASGEEAGRIAEIRFARFFNNTPMAIASVDREGRLGLTNARFVMLFGRSSKGPHARPVDIVQPSDRGALAAAINAALAGQSEIEAVDAAFAEAPDRSARFFVSPILESNSGEDAAVIYAIETTEQRALEAQFAQSQKMQAVGQLAGGIAHDFNNVLTAIIGFSDLLLTSHRPTDPSFQDIMNIKQNANRAAGLVRQLLAFSRRQTLRPRVIELGDALSDLSVLLDRLLGEKIHLNVEHGRDLWPIKADLNQLEQVIVNLAVNGRDAMPEGGALTIRTRNVPQAESDRFREQGFRLGDYVMIEVVDNGTGMPQDVLEKIFEPFFSTKEVGKGTGLGLSTVYGIVKQTGGYIYVDSEVGRGTTFRILLPRHVLEPSEIVEEEPKPETTSSADLTGSQRILLVEDEEAVRAFASRALAARGYEVHAAASGPEALELIANTDVKLDLVISDVVMPEMDGPTLLREIRKTLPDVQFIFISGYAEEAFAKHMPENEDFHFLPKPFSLKELATAVKKTLSGG</sequence>
<dbReference type="Pfam" id="PF08448">
    <property type="entry name" value="PAS_4"/>
    <property type="match status" value="1"/>
</dbReference>
<keyword evidence="6" id="KW-0472">Membrane</keyword>
<dbReference type="Gene3D" id="3.30.565.10">
    <property type="entry name" value="Histidine kinase-like ATPase, C-terminal domain"/>
    <property type="match status" value="1"/>
</dbReference>
<dbReference type="STRING" id="1855383.SAMN05216548_102347"/>
<dbReference type="InterPro" id="IPR011006">
    <property type="entry name" value="CheY-like_superfamily"/>
</dbReference>
<dbReference type="Gene3D" id="3.30.450.20">
    <property type="entry name" value="PAS domain"/>
    <property type="match status" value="3"/>
</dbReference>
<dbReference type="SMART" id="SM00387">
    <property type="entry name" value="HATPase_c"/>
    <property type="match status" value="1"/>
</dbReference>
<dbReference type="Gene3D" id="1.10.287.130">
    <property type="match status" value="1"/>
</dbReference>
<dbReference type="Pfam" id="PF00072">
    <property type="entry name" value="Response_reg"/>
    <property type="match status" value="1"/>
</dbReference>
<feature type="transmembrane region" description="Helical" evidence="6">
    <location>
        <begin position="60"/>
        <end position="81"/>
    </location>
</feature>
<dbReference type="InterPro" id="IPR001789">
    <property type="entry name" value="Sig_transdc_resp-reg_receiver"/>
</dbReference>
<dbReference type="OrthoDB" id="9796100at2"/>
<name>A0A1H9D4M1_9HYPH</name>
<dbReference type="InterPro" id="IPR013656">
    <property type="entry name" value="PAS_4"/>
</dbReference>
<evidence type="ECO:0000259" key="8">
    <source>
        <dbReference type="PROSITE" id="PS50110"/>
    </source>
</evidence>
<feature type="domain" description="Response regulatory" evidence="8">
    <location>
        <begin position="742"/>
        <end position="858"/>
    </location>
</feature>
<dbReference type="PROSITE" id="PS50112">
    <property type="entry name" value="PAS"/>
    <property type="match status" value="1"/>
</dbReference>
<dbReference type="RefSeq" id="WP_092495502.1">
    <property type="nucleotide sequence ID" value="NZ_FOFG01000002.1"/>
</dbReference>
<evidence type="ECO:0000313" key="11">
    <source>
        <dbReference type="Proteomes" id="UP000199647"/>
    </source>
</evidence>
<dbReference type="InterPro" id="IPR036097">
    <property type="entry name" value="HisK_dim/P_sf"/>
</dbReference>
<dbReference type="FunFam" id="1.10.287.130:FF:000037">
    <property type="entry name" value="Hybrid sensor histidine kinase/response regulator"/>
    <property type="match status" value="1"/>
</dbReference>
<dbReference type="InterPro" id="IPR003661">
    <property type="entry name" value="HisK_dim/P_dom"/>
</dbReference>
<dbReference type="InterPro" id="IPR004358">
    <property type="entry name" value="Sig_transdc_His_kin-like_C"/>
</dbReference>
<dbReference type="AlphaFoldDB" id="A0A1H9D4M1"/>
<dbReference type="SUPFAM" id="SSF55874">
    <property type="entry name" value="ATPase domain of HSP90 chaperone/DNA topoisomerase II/histidine kinase"/>
    <property type="match status" value="1"/>
</dbReference>
<dbReference type="SUPFAM" id="SSF55785">
    <property type="entry name" value="PYP-like sensor domain (PAS domain)"/>
    <property type="match status" value="3"/>
</dbReference>
<feature type="region of interest" description="Disordered" evidence="5">
    <location>
        <begin position="1"/>
        <end position="27"/>
    </location>
</feature>
<dbReference type="SUPFAM" id="SSF52172">
    <property type="entry name" value="CheY-like"/>
    <property type="match status" value="1"/>
</dbReference>
<evidence type="ECO:0000256" key="4">
    <source>
        <dbReference type="PROSITE-ProRule" id="PRU00169"/>
    </source>
</evidence>
<evidence type="ECO:0000256" key="5">
    <source>
        <dbReference type="SAM" id="MobiDB-lite"/>
    </source>
</evidence>
<dbReference type="GO" id="GO:0000155">
    <property type="term" value="F:phosphorelay sensor kinase activity"/>
    <property type="evidence" value="ECO:0007669"/>
    <property type="project" value="InterPro"/>
</dbReference>
<evidence type="ECO:0000256" key="6">
    <source>
        <dbReference type="SAM" id="Phobius"/>
    </source>
</evidence>
<dbReference type="SUPFAM" id="SSF47384">
    <property type="entry name" value="Homodimeric domain of signal transducing histidine kinase"/>
    <property type="match status" value="1"/>
</dbReference>
<feature type="transmembrane region" description="Helical" evidence="6">
    <location>
        <begin position="32"/>
        <end position="53"/>
    </location>
</feature>
<comment type="catalytic activity">
    <reaction evidence="1">
        <text>ATP + protein L-histidine = ADP + protein N-phospho-L-histidine.</text>
        <dbReference type="EC" id="2.7.13.3"/>
    </reaction>
</comment>
<feature type="compositionally biased region" description="Polar residues" evidence="5">
    <location>
        <begin position="13"/>
        <end position="23"/>
    </location>
</feature>
<evidence type="ECO:0000259" key="7">
    <source>
        <dbReference type="PROSITE" id="PS50109"/>
    </source>
</evidence>
<dbReference type="Proteomes" id="UP000199647">
    <property type="component" value="Unassembled WGS sequence"/>
</dbReference>
<evidence type="ECO:0000259" key="9">
    <source>
        <dbReference type="PROSITE" id="PS50112"/>
    </source>
</evidence>
<evidence type="ECO:0000256" key="3">
    <source>
        <dbReference type="ARBA" id="ARBA00022553"/>
    </source>
</evidence>
<organism evidence="10 11">
    <name type="scientific">Faunimonas pinastri</name>
    <dbReference type="NCBI Taxonomy" id="1855383"/>
    <lineage>
        <taxon>Bacteria</taxon>
        <taxon>Pseudomonadati</taxon>
        <taxon>Pseudomonadota</taxon>
        <taxon>Alphaproteobacteria</taxon>
        <taxon>Hyphomicrobiales</taxon>
        <taxon>Afifellaceae</taxon>
        <taxon>Faunimonas</taxon>
    </lineage>
</organism>
<dbReference type="Pfam" id="PF02518">
    <property type="entry name" value="HATPase_c"/>
    <property type="match status" value="1"/>
</dbReference>
<keyword evidence="11" id="KW-1185">Reference proteome</keyword>
<dbReference type="PANTHER" id="PTHR43065">
    <property type="entry name" value="SENSOR HISTIDINE KINASE"/>
    <property type="match status" value="1"/>
</dbReference>
<dbReference type="PROSITE" id="PS50109">
    <property type="entry name" value="HIS_KIN"/>
    <property type="match status" value="1"/>
</dbReference>
<dbReference type="EMBL" id="FOFG01000002">
    <property type="protein sequence ID" value="SEQ08331.1"/>
    <property type="molecule type" value="Genomic_DNA"/>
</dbReference>
<dbReference type="Gene3D" id="3.40.50.2300">
    <property type="match status" value="1"/>
</dbReference>
<reference evidence="10 11" key="1">
    <citation type="submission" date="2016-10" db="EMBL/GenBank/DDBJ databases">
        <authorList>
            <person name="de Groot N.N."/>
        </authorList>
    </citation>
    <scope>NUCLEOTIDE SEQUENCE [LARGE SCALE GENOMIC DNA]</scope>
    <source>
        <strain evidence="10 11">A52C2</strain>
    </source>
</reference>
<keyword evidence="6" id="KW-1133">Transmembrane helix</keyword>
<dbReference type="PANTHER" id="PTHR43065:SF42">
    <property type="entry name" value="TWO-COMPONENT SENSOR PPRA"/>
    <property type="match status" value="1"/>
</dbReference>
<dbReference type="InterPro" id="IPR035965">
    <property type="entry name" value="PAS-like_dom_sf"/>
</dbReference>
<dbReference type="CDD" id="cd00130">
    <property type="entry name" value="PAS"/>
    <property type="match status" value="1"/>
</dbReference>
<dbReference type="CDD" id="cd00082">
    <property type="entry name" value="HisKA"/>
    <property type="match status" value="1"/>
</dbReference>
<accession>A0A1H9D4M1</accession>
<evidence type="ECO:0000256" key="2">
    <source>
        <dbReference type="ARBA" id="ARBA00012438"/>
    </source>
</evidence>
<dbReference type="NCBIfam" id="NF046020">
    <property type="entry name" value="HisKinCckABruc"/>
    <property type="match status" value="1"/>
</dbReference>